<feature type="region of interest" description="Disordered" evidence="1">
    <location>
        <begin position="628"/>
        <end position="767"/>
    </location>
</feature>
<accession>A0A6J1UQM8</accession>
<reference evidence="4" key="1">
    <citation type="submission" date="2025-08" db="UniProtKB">
        <authorList>
            <consortium name="RefSeq"/>
        </authorList>
    </citation>
    <scope>IDENTIFICATION</scope>
</reference>
<organism evidence="3 4">
    <name type="scientific">Notechis scutatus</name>
    <name type="common">mainland tiger snake</name>
    <dbReference type="NCBI Taxonomy" id="8663"/>
    <lineage>
        <taxon>Eukaryota</taxon>
        <taxon>Metazoa</taxon>
        <taxon>Chordata</taxon>
        <taxon>Craniata</taxon>
        <taxon>Vertebrata</taxon>
        <taxon>Euteleostomi</taxon>
        <taxon>Lepidosauria</taxon>
        <taxon>Squamata</taxon>
        <taxon>Bifurcata</taxon>
        <taxon>Unidentata</taxon>
        <taxon>Episquamata</taxon>
        <taxon>Toxicofera</taxon>
        <taxon>Serpentes</taxon>
        <taxon>Colubroidea</taxon>
        <taxon>Elapidae</taxon>
        <taxon>Hydrophiinae</taxon>
        <taxon>Notechis</taxon>
    </lineage>
</organism>
<evidence type="ECO:0000313" key="4">
    <source>
        <dbReference type="RefSeq" id="XP_026532670.1"/>
    </source>
</evidence>
<feature type="region of interest" description="Disordered" evidence="1">
    <location>
        <begin position="151"/>
        <end position="186"/>
    </location>
</feature>
<evidence type="ECO:0000259" key="2">
    <source>
        <dbReference type="Pfam" id="PF25234"/>
    </source>
</evidence>
<name>A0A6J1UQM8_9SAUR</name>
<keyword evidence="3" id="KW-1185">Reference proteome</keyword>
<feature type="compositionally biased region" description="Polar residues" evidence="1">
    <location>
        <begin position="697"/>
        <end position="706"/>
    </location>
</feature>
<feature type="domain" description="Periphilin-1 C-terminal" evidence="2">
    <location>
        <begin position="891"/>
        <end position="969"/>
    </location>
</feature>
<dbReference type="GeneID" id="113418149"/>
<feature type="compositionally biased region" description="Basic and acidic residues" evidence="1">
    <location>
        <begin position="755"/>
        <end position="766"/>
    </location>
</feature>
<dbReference type="Proteomes" id="UP000504612">
    <property type="component" value="Unplaced"/>
</dbReference>
<dbReference type="RefSeq" id="XP_026532670.1">
    <property type="nucleotide sequence ID" value="XM_026676885.1"/>
</dbReference>
<evidence type="ECO:0000256" key="1">
    <source>
        <dbReference type="SAM" id="MobiDB-lite"/>
    </source>
</evidence>
<feature type="region of interest" description="Disordered" evidence="1">
    <location>
        <begin position="88"/>
        <end position="136"/>
    </location>
</feature>
<dbReference type="AlphaFoldDB" id="A0A6J1UQM8"/>
<proteinExistence type="predicted"/>
<feature type="region of interest" description="Disordered" evidence="1">
    <location>
        <begin position="851"/>
        <end position="901"/>
    </location>
</feature>
<feature type="compositionally biased region" description="Basic and acidic residues" evidence="1">
    <location>
        <begin position="674"/>
        <end position="696"/>
    </location>
</feature>
<sequence length="972" mass="109670">MDRGFFPRRKRFPRRCHDQWFQQNYIPNENFWMDSWDMPQNQFPKRPPPWRNHHYPDQERPYNVGFDNYTRGSYHRRPYRGRFCTRSKKTLKGRGNFQNQSSSSFSINVPPKKTFEKVKEQPEDSKEFKQDKVNTATSLNNRKGFRIFVKPKDSQPDEESPSQTDSVVSAETVAEEESPPGITKIPLHTQNEDIVLDKLKDCEVTEDLLSQTVSILSPGVSTEDKTSSCSTEVFQNIEEKDSILLQASQFAQDSSHGFSTTAVEISFLSENANDDQCERREEIELTKTSAKQDDTDDSQAYAAAPALDSSSLPSTLNDIPHESLLVREKDNELTEISAKHQNDTDDSQAYVVAPALDSSSLPNTLNDIPFEPVLVREKDTGLTEISAKQNDTDGSQAYVVAPALGFSSLPSTLNDIPREPVLVREKDTGLTETSAKHQNDTDGSQAYVVAPALGFSSLPSTLNDIPCEPVLLREIDTGLTEISAKHQNDTDDSQAYFVAPALDSSSLPSTLNDIPFEPVQVREIDTGLTETSAKQDDTDDSQAYVVAPALGFSSLPSTLNDIRCVPVLVRRKVIELAENQRAWAPEDYQEPPWNVNQADQYLKVSECYKDSVSTSISSNGNRNIESLVKSKSCSPRIHHSISSKHSSTNQTSRDLRCQSPKSYVKQECSSRSFGKRELSTERQDRSSKLSCRRERSSGSSLKQEVSPQREKHTSKSPYSQKQSSQKRDRNPKTSLMQEHSVKSTHKQKHSSSSPKMKENSKSQKLDRWKKKKSGRSCCCHCNYHCQQSCSPSRESLWHRCCSPSYLTCKIEHLNVSKEIGNVYGMPYHLSPEKSIANKKEIRESRQVVEPKIPVIEKKRKRAKSRTGRKPLKSSTKKKRTSSPCHLNAEEETSVPSWTPKDRSAAVLARKEELEQAYLQVLLNFGAIAIMLVEKEPCMIEAMSSALRTNLRKIGNYYECLLKNYIDSLTEAN</sequence>
<dbReference type="Pfam" id="PF25234">
    <property type="entry name" value="Periphilin_C"/>
    <property type="match status" value="1"/>
</dbReference>
<feature type="compositionally biased region" description="Basic residues" evidence="1">
    <location>
        <begin position="857"/>
        <end position="880"/>
    </location>
</feature>
<evidence type="ECO:0000313" key="3">
    <source>
        <dbReference type="Proteomes" id="UP000504612"/>
    </source>
</evidence>
<feature type="compositionally biased region" description="Low complexity" evidence="1">
    <location>
        <begin position="96"/>
        <end position="106"/>
    </location>
</feature>
<gene>
    <name evidence="4" type="primary">LOC113418149</name>
</gene>
<protein>
    <submittedName>
        <fullName evidence="4">Uncharacterized protein LOC113418149 isoform X2</fullName>
    </submittedName>
</protein>
<dbReference type="InterPro" id="IPR057603">
    <property type="entry name" value="Periphilin-1_C"/>
</dbReference>
<feature type="compositionally biased region" description="Basic and acidic residues" evidence="1">
    <location>
        <begin position="113"/>
        <end position="132"/>
    </location>
</feature>